<comment type="caution">
    <text evidence="8">The sequence shown here is derived from an EMBL/GenBank/DDBJ whole genome shotgun (WGS) entry which is preliminary data.</text>
</comment>
<dbReference type="GO" id="GO:0016020">
    <property type="term" value="C:membrane"/>
    <property type="evidence" value="ECO:0007669"/>
    <property type="project" value="GOC"/>
</dbReference>
<dbReference type="Proteomes" id="UP001165289">
    <property type="component" value="Unassembled WGS sequence"/>
</dbReference>
<feature type="binding site" evidence="5">
    <location>
        <position position="7"/>
    </location>
    <ligand>
        <name>Zn(2+)</name>
        <dbReference type="ChEBI" id="CHEBI:29105"/>
    </ligand>
</feature>
<evidence type="ECO:0000256" key="5">
    <source>
        <dbReference type="PIRSR" id="PIRSR606823-2"/>
    </source>
</evidence>
<proteinExistence type="inferred from homology"/>
<evidence type="ECO:0000259" key="7">
    <source>
        <dbReference type="Pfam" id="PF17048"/>
    </source>
</evidence>
<evidence type="ECO:0000256" key="3">
    <source>
        <dbReference type="ARBA" id="ARBA00019235"/>
    </source>
</evidence>
<dbReference type="EMBL" id="JAKMXF010000022">
    <property type="protein sequence ID" value="KAI6661045.1"/>
    <property type="molecule type" value="Genomic_DNA"/>
</dbReference>
<feature type="domain" description="Neutral/alkaline non-lysosomal ceramidase N-terminal" evidence="6">
    <location>
        <begin position="1"/>
        <end position="76"/>
    </location>
</feature>
<comment type="similarity">
    <text evidence="1">Belongs to the neutral ceramidase family.</text>
</comment>
<keyword evidence="5" id="KW-0862">Zinc</keyword>
<dbReference type="InterPro" id="IPR031329">
    <property type="entry name" value="NEUT/ALK_ceramidase_N"/>
</dbReference>
<reference evidence="8 9" key="1">
    <citation type="journal article" date="2023" name="BMC Biol.">
        <title>The compact genome of the sponge Oopsacas minuta (Hexactinellida) is lacking key metazoan core genes.</title>
        <authorList>
            <person name="Santini S."/>
            <person name="Schenkelaars Q."/>
            <person name="Jourda C."/>
            <person name="Duchesne M."/>
            <person name="Belahbib H."/>
            <person name="Rocher C."/>
            <person name="Selva M."/>
            <person name="Riesgo A."/>
            <person name="Vervoort M."/>
            <person name="Leys S.P."/>
            <person name="Kodjabachian L."/>
            <person name="Le Bivic A."/>
            <person name="Borchiellini C."/>
            <person name="Claverie J.M."/>
            <person name="Renard E."/>
        </authorList>
    </citation>
    <scope>NUCLEOTIDE SEQUENCE [LARGE SCALE GENOMIC DNA]</scope>
    <source>
        <strain evidence="8">SPO-2</strain>
    </source>
</reference>
<dbReference type="AlphaFoldDB" id="A0AAV7KJV8"/>
<dbReference type="Pfam" id="PF04734">
    <property type="entry name" value="Ceramidase_alk"/>
    <property type="match status" value="1"/>
</dbReference>
<gene>
    <name evidence="8" type="ORF">LOD99_13767</name>
</gene>
<evidence type="ECO:0000256" key="1">
    <source>
        <dbReference type="ARBA" id="ARBA00009835"/>
    </source>
</evidence>
<dbReference type="GO" id="GO:0042759">
    <property type="term" value="P:long-chain fatty acid biosynthetic process"/>
    <property type="evidence" value="ECO:0007669"/>
    <property type="project" value="TreeGrafter"/>
</dbReference>
<evidence type="ECO:0000256" key="4">
    <source>
        <dbReference type="ARBA" id="ARBA00022801"/>
    </source>
</evidence>
<comment type="cofactor">
    <cofactor evidence="5">
        <name>Zn(2+)</name>
        <dbReference type="ChEBI" id="CHEBI:29105"/>
    </cofactor>
    <text evidence="5">Binds 1 zinc ion per subunit.</text>
</comment>
<dbReference type="Pfam" id="PF17048">
    <property type="entry name" value="Ceramidse_alk_C"/>
    <property type="match status" value="1"/>
</dbReference>
<keyword evidence="5" id="KW-0479">Metal-binding</keyword>
<keyword evidence="4" id="KW-0378">Hydrolase</keyword>
<dbReference type="PANTHER" id="PTHR12670">
    <property type="entry name" value="CERAMIDASE"/>
    <property type="match status" value="1"/>
</dbReference>
<organism evidence="8 9">
    <name type="scientific">Oopsacas minuta</name>
    <dbReference type="NCBI Taxonomy" id="111878"/>
    <lineage>
        <taxon>Eukaryota</taxon>
        <taxon>Metazoa</taxon>
        <taxon>Porifera</taxon>
        <taxon>Hexactinellida</taxon>
        <taxon>Hexasterophora</taxon>
        <taxon>Lyssacinosida</taxon>
        <taxon>Leucopsacidae</taxon>
        <taxon>Oopsacas</taxon>
    </lineage>
</organism>
<protein>
    <recommendedName>
        <fullName evidence="3">Neutral ceramidase</fullName>
        <ecNumber evidence="2">3.5.1.23</ecNumber>
    </recommendedName>
</protein>
<evidence type="ECO:0000256" key="2">
    <source>
        <dbReference type="ARBA" id="ARBA00011891"/>
    </source>
</evidence>
<name>A0AAV7KJV8_9METZ</name>
<feature type="binding site" evidence="5">
    <location>
        <position position="47"/>
    </location>
    <ligand>
        <name>Zn(2+)</name>
        <dbReference type="ChEBI" id="CHEBI:29105"/>
    </ligand>
</feature>
<dbReference type="Gene3D" id="2.60.40.2300">
    <property type="entry name" value="Neutral/alkaline non-lysosomal ceramidase, C-terminal domain"/>
    <property type="match status" value="1"/>
</dbReference>
<keyword evidence="9" id="KW-1185">Reference proteome</keyword>
<dbReference type="GO" id="GO:0017040">
    <property type="term" value="F:N-acylsphingosine amidohydrolase activity"/>
    <property type="evidence" value="ECO:0007669"/>
    <property type="project" value="UniProtKB-EC"/>
</dbReference>
<dbReference type="GO" id="GO:0046512">
    <property type="term" value="P:sphingosine biosynthetic process"/>
    <property type="evidence" value="ECO:0007669"/>
    <property type="project" value="TreeGrafter"/>
</dbReference>
<dbReference type="GO" id="GO:0046872">
    <property type="term" value="F:metal ion binding"/>
    <property type="evidence" value="ECO:0007669"/>
    <property type="project" value="UniProtKB-KW"/>
</dbReference>
<dbReference type="EC" id="3.5.1.23" evidence="2"/>
<evidence type="ECO:0000313" key="9">
    <source>
        <dbReference type="Proteomes" id="UP001165289"/>
    </source>
</evidence>
<dbReference type="GO" id="GO:0046514">
    <property type="term" value="P:ceramide catabolic process"/>
    <property type="evidence" value="ECO:0007669"/>
    <property type="project" value="InterPro"/>
</dbReference>
<feature type="domain" description="Neutral/alkaline non-lysosomal ceramidase C-terminal" evidence="7">
    <location>
        <begin position="78"/>
        <end position="236"/>
    </location>
</feature>
<sequence>MIGVPGEFTTMSGRRLRDAVYETLVKEGMTNGSQVVIAGLSNVYSDYITTYEEYQEQRYEAASTIFGPHTLSAYIQQYRKLASALAQGKSVPSGPNTPNYRSKQLTFLGGVVYDGGDPGNIVTQPKSSYKVKSIVEVVFQTGHPKNNLFTNSTFLEVQCLDTTTGDWNVIATDSEWETKFKWVRTNLLEGKSHAVITWDIPLTTKPGIYRIKHFGYMKHLAEKITPFSGTSSQFSVTN</sequence>
<dbReference type="PANTHER" id="PTHR12670:SF1">
    <property type="entry name" value="NEUTRAL CERAMIDASE"/>
    <property type="match status" value="1"/>
</dbReference>
<dbReference type="InterPro" id="IPR031331">
    <property type="entry name" value="NEUT/ALK_ceramidase_C"/>
</dbReference>
<dbReference type="InterPro" id="IPR006823">
    <property type="entry name" value="Ceramidase_alk"/>
</dbReference>
<evidence type="ECO:0000313" key="8">
    <source>
        <dbReference type="EMBL" id="KAI6661045.1"/>
    </source>
</evidence>
<evidence type="ECO:0000259" key="6">
    <source>
        <dbReference type="Pfam" id="PF04734"/>
    </source>
</evidence>
<accession>A0AAV7KJV8</accession>
<dbReference type="GO" id="GO:0005576">
    <property type="term" value="C:extracellular region"/>
    <property type="evidence" value="ECO:0007669"/>
    <property type="project" value="TreeGrafter"/>
</dbReference>
<dbReference type="InterPro" id="IPR038445">
    <property type="entry name" value="NCDase_C_sf"/>
</dbReference>